<accession>A0A1I5GZ86</accession>
<keyword evidence="2" id="KW-1185">Reference proteome</keyword>
<gene>
    <name evidence="1" type="ORF">SAMN04488056_105257</name>
</gene>
<evidence type="ECO:0008006" key="3">
    <source>
        <dbReference type="Google" id="ProtNLM"/>
    </source>
</evidence>
<protein>
    <recommendedName>
        <fullName evidence="3">HNH endonuclease</fullName>
    </recommendedName>
</protein>
<dbReference type="OrthoDB" id="5518417at2"/>
<dbReference type="RefSeq" id="WP_090072662.1">
    <property type="nucleotide sequence ID" value="NZ_FOVR01000005.1"/>
</dbReference>
<evidence type="ECO:0000313" key="1">
    <source>
        <dbReference type="EMBL" id="SFO40901.1"/>
    </source>
</evidence>
<organism evidence="1 2">
    <name type="scientific">Cohaesibacter marisflavi</name>
    <dbReference type="NCBI Taxonomy" id="655353"/>
    <lineage>
        <taxon>Bacteria</taxon>
        <taxon>Pseudomonadati</taxon>
        <taxon>Pseudomonadota</taxon>
        <taxon>Alphaproteobacteria</taxon>
        <taxon>Hyphomicrobiales</taxon>
        <taxon>Cohaesibacteraceae</taxon>
    </lineage>
</organism>
<name>A0A1I5GZ86_9HYPH</name>
<proteinExistence type="predicted"/>
<reference evidence="1 2" key="1">
    <citation type="submission" date="2016-10" db="EMBL/GenBank/DDBJ databases">
        <authorList>
            <person name="de Groot N.N."/>
        </authorList>
    </citation>
    <scope>NUCLEOTIDE SEQUENCE [LARGE SCALE GENOMIC DNA]</scope>
    <source>
        <strain evidence="1 2">CGMCC 1.9157</strain>
    </source>
</reference>
<dbReference type="Proteomes" id="UP000199236">
    <property type="component" value="Unassembled WGS sequence"/>
</dbReference>
<dbReference type="EMBL" id="FOVR01000005">
    <property type="protein sequence ID" value="SFO40901.1"/>
    <property type="molecule type" value="Genomic_DNA"/>
</dbReference>
<evidence type="ECO:0000313" key="2">
    <source>
        <dbReference type="Proteomes" id="UP000199236"/>
    </source>
</evidence>
<dbReference type="AlphaFoldDB" id="A0A1I5GZ86"/>
<sequence>MPICAFCQKDRELCASHSIPDGFFKAISRRNNGQLISIPEGDGKIGLSQNTGKAKLLCRECETHFNKNFDSPLTNAFKAWDKQVKANGLGVRYDFSPNHLAQCIASVCWRASVTGNSMYANARVSMRDRARLLALLLGDRGDTLKSCSCSITRLYDKRPPNDGGFSQEIVSDIILPVNAYRISKKGKKPGNHFAFALLVQGFLCHLMIPRLPHVLRVGPAFLKPSKTSLHAPPQYFGDYKPLMNLMVAGLGKHLEGQSTLKD</sequence>